<dbReference type="RefSeq" id="WP_094181526.1">
    <property type="nucleotide sequence ID" value="NZ_BJLP01000041.1"/>
</dbReference>
<reference evidence="1 2" key="1">
    <citation type="submission" date="2019-06" db="EMBL/GenBank/DDBJ databases">
        <title>Whole genome shotgun sequence of Cellulomonas uda NBRC 3747.</title>
        <authorList>
            <person name="Hosoyama A."/>
            <person name="Uohara A."/>
            <person name="Ohji S."/>
            <person name="Ichikawa N."/>
        </authorList>
    </citation>
    <scope>NUCLEOTIDE SEQUENCE [LARGE SCALE GENOMIC DNA]</scope>
    <source>
        <strain evidence="1 2">NBRC 3747</strain>
    </source>
</reference>
<dbReference type="EMBL" id="BJLP01000041">
    <property type="protein sequence ID" value="GEA81921.1"/>
    <property type="molecule type" value="Genomic_DNA"/>
</dbReference>
<protein>
    <submittedName>
        <fullName evidence="1">Uncharacterized protein</fullName>
    </submittedName>
</protein>
<gene>
    <name evidence="1" type="ORF">CUD01_23650</name>
</gene>
<evidence type="ECO:0000313" key="1">
    <source>
        <dbReference type="EMBL" id="GEA81921.1"/>
    </source>
</evidence>
<accession>A0A4Y3KBU5</accession>
<dbReference type="AlphaFoldDB" id="A0A4Y3KBU5"/>
<comment type="caution">
    <text evidence="1">The sequence shown here is derived from an EMBL/GenBank/DDBJ whole genome shotgun (WGS) entry which is preliminary data.</text>
</comment>
<sequence>MTDGTGFRVDTALLRTEAARWDEIAATFSAGVRTLSDECGVVLWYLDSITAETAWQHEWVTTTTQIVNFAYRGRDRIAGAPGLGIPGVAAVLRAMADAYDAVDDDARVTFQQGFDAALDAR</sequence>
<organism evidence="1 2">
    <name type="scientific">Cellulomonas uda</name>
    <dbReference type="NCBI Taxonomy" id="1714"/>
    <lineage>
        <taxon>Bacteria</taxon>
        <taxon>Bacillati</taxon>
        <taxon>Actinomycetota</taxon>
        <taxon>Actinomycetes</taxon>
        <taxon>Micrococcales</taxon>
        <taxon>Cellulomonadaceae</taxon>
        <taxon>Cellulomonas</taxon>
    </lineage>
</organism>
<proteinExistence type="predicted"/>
<dbReference type="Proteomes" id="UP000315842">
    <property type="component" value="Unassembled WGS sequence"/>
</dbReference>
<name>A0A4Y3KBU5_CELUD</name>
<evidence type="ECO:0000313" key="2">
    <source>
        <dbReference type="Proteomes" id="UP000315842"/>
    </source>
</evidence>
<keyword evidence="2" id="KW-1185">Reference proteome</keyword>